<organism evidence="1 2">
    <name type="scientific">Abeliophyllum distichum</name>
    <dbReference type="NCBI Taxonomy" id="126358"/>
    <lineage>
        <taxon>Eukaryota</taxon>
        <taxon>Viridiplantae</taxon>
        <taxon>Streptophyta</taxon>
        <taxon>Embryophyta</taxon>
        <taxon>Tracheophyta</taxon>
        <taxon>Spermatophyta</taxon>
        <taxon>Magnoliopsida</taxon>
        <taxon>eudicotyledons</taxon>
        <taxon>Gunneridae</taxon>
        <taxon>Pentapetalae</taxon>
        <taxon>asterids</taxon>
        <taxon>lamiids</taxon>
        <taxon>Lamiales</taxon>
        <taxon>Oleaceae</taxon>
        <taxon>Forsythieae</taxon>
        <taxon>Abeliophyllum</taxon>
    </lineage>
</organism>
<gene>
    <name evidence="1" type="ORF">Adt_16270</name>
</gene>
<evidence type="ECO:0000313" key="1">
    <source>
        <dbReference type="EMBL" id="KAL2510670.1"/>
    </source>
</evidence>
<dbReference type="GO" id="GO:0046740">
    <property type="term" value="P:transport of virus in host, cell to cell"/>
    <property type="evidence" value="ECO:0007669"/>
    <property type="project" value="UniProtKB-KW"/>
</dbReference>
<dbReference type="AlphaFoldDB" id="A0ABD1TD74"/>
<name>A0ABD1TD74_9LAMI</name>
<dbReference type="PANTHER" id="PTHR48435:SF1">
    <property type="entry name" value="POLYPROTEIN"/>
    <property type="match status" value="1"/>
</dbReference>
<dbReference type="Proteomes" id="UP001604336">
    <property type="component" value="Unassembled WGS sequence"/>
</dbReference>
<dbReference type="InterPro" id="IPR028919">
    <property type="entry name" value="Viral_movement"/>
</dbReference>
<proteinExistence type="predicted"/>
<dbReference type="Pfam" id="PF01107">
    <property type="entry name" value="MP"/>
    <property type="match status" value="1"/>
</dbReference>
<protein>
    <submittedName>
        <fullName evidence="1">Viral movement protein</fullName>
    </submittedName>
</protein>
<sequence>MTLESFNLSCSSSLSFFRTSNASKVVSLYEVSYLAEFDKVSVTNLPLVNPCLEYIKPRHSFSKSTHTLISSSKSQIKEYVQASKFDQHLLRATEKEQFVTLELPSHLPKVWLTKWFKHIHYGAVRFALTLHRRKELPAVSRIVLLDTRFAYYQRGCIGTVHTTLNAGTILVRMFLNFNMLVSDPQLLSALKIQVQIVGAIPSIVTYAATLHYQMIYRVENHSLEFATLQALMMPSSSRWKQINQLHLCSETDPESELLKLIPKTWFTGYEQHHQASQNSKPIQSSTHYFRKKI</sequence>
<accession>A0ABD1TD74</accession>
<reference evidence="2" key="1">
    <citation type="submission" date="2024-07" db="EMBL/GenBank/DDBJ databases">
        <title>Two chromosome-level genome assemblies of Korean endemic species Abeliophyllum distichum and Forsythia ovata (Oleaceae).</title>
        <authorList>
            <person name="Jang H."/>
        </authorList>
    </citation>
    <scope>NUCLEOTIDE SEQUENCE [LARGE SCALE GENOMIC DNA]</scope>
</reference>
<dbReference type="InterPro" id="IPR053098">
    <property type="entry name" value="Petuviruses_polyprotein"/>
</dbReference>
<keyword evidence="1" id="KW-0916">Viral movement protein</keyword>
<evidence type="ECO:0000313" key="2">
    <source>
        <dbReference type="Proteomes" id="UP001604336"/>
    </source>
</evidence>
<dbReference type="EMBL" id="JBFOLK010000005">
    <property type="protein sequence ID" value="KAL2510670.1"/>
    <property type="molecule type" value="Genomic_DNA"/>
</dbReference>
<keyword evidence="2" id="KW-1185">Reference proteome</keyword>
<keyword evidence="1" id="KW-0813">Transport</keyword>
<dbReference type="PANTHER" id="PTHR48435">
    <property type="entry name" value="POLYPROTEIN"/>
    <property type="match status" value="1"/>
</dbReference>
<comment type="caution">
    <text evidence="1">The sequence shown here is derived from an EMBL/GenBank/DDBJ whole genome shotgun (WGS) entry which is preliminary data.</text>
</comment>